<dbReference type="Proteomes" id="UP000838412">
    <property type="component" value="Chromosome 13"/>
</dbReference>
<protein>
    <submittedName>
        <fullName evidence="1">Hypp7153 protein</fullName>
    </submittedName>
</protein>
<sequence length="606" mass="67377">MTQAAVVQRGELILRLPAGGRSIPPWLFLVPIHGQMVHAAFRRTIPEGEVYDATEAIRQWAKQPSTPRAFDIWQPCVTDGMTRCSDDRSEPWHLPFLAVYYRTGVQEDFITYEDILFQFTNHADERQPREGLVKTPSPMIVDLVVNDDASAPPRTTDGASIPLRHEEDDGILSKLWNMTLSNSSSPVGAENALMATYLVDRLNTTRQLENFTFLVIPCLRPVVISDAMNTLLAVRCKLKLLDWGRASEAVLVVGDGPMPNITILEKSGQVSAVLGANYTVLLKYATVNGTAVFEGNVLRIIRRWARSGRKVGKVVIEYSSTSGWEESKGRTGQAVPFGSVFLFLKISKRTQGAPFRWRMDALSREASKRKQMRSGIDTETTEWKNTSDVITGWRKSHSVCLTIVAEDFNRFWCISEDVPVGSEESSSVAPEDACWVSDFPCPAPTPANSHRTDHVKEYLIELMKRGGNRTPQMWVIACSFMTVHLDGKACNISMEGSPGRPKRVDLHLNFTLPPPNNNSSSTMSLEVTAFRCDGVAVTKVAFLGEPGPHVLDVTTVTANWISHAECAKGFFFRPICFDRATMVACEDTVHFDKVPFVVVFPSDTSD</sequence>
<dbReference type="EMBL" id="OV696698">
    <property type="protein sequence ID" value="CAH1243870.1"/>
    <property type="molecule type" value="Genomic_DNA"/>
</dbReference>
<gene>
    <name evidence="1" type="primary">Hypp7153</name>
    <name evidence="1" type="ORF">BLAG_LOCUS6675</name>
</gene>
<name>A0A8K0E835_BRALA</name>
<evidence type="ECO:0000313" key="2">
    <source>
        <dbReference type="Proteomes" id="UP000838412"/>
    </source>
</evidence>
<dbReference type="AlphaFoldDB" id="A0A8K0E835"/>
<accession>A0A8K0E835</accession>
<evidence type="ECO:0000313" key="1">
    <source>
        <dbReference type="EMBL" id="CAH1243870.1"/>
    </source>
</evidence>
<dbReference type="OrthoDB" id="9980411at2759"/>
<reference evidence="1" key="1">
    <citation type="submission" date="2022-01" db="EMBL/GenBank/DDBJ databases">
        <authorList>
            <person name="Braso-Vives M."/>
        </authorList>
    </citation>
    <scope>NUCLEOTIDE SEQUENCE</scope>
</reference>
<proteinExistence type="predicted"/>
<keyword evidence="2" id="KW-1185">Reference proteome</keyword>
<organism evidence="1 2">
    <name type="scientific">Branchiostoma lanceolatum</name>
    <name type="common">Common lancelet</name>
    <name type="synonym">Amphioxus lanceolatum</name>
    <dbReference type="NCBI Taxonomy" id="7740"/>
    <lineage>
        <taxon>Eukaryota</taxon>
        <taxon>Metazoa</taxon>
        <taxon>Chordata</taxon>
        <taxon>Cephalochordata</taxon>
        <taxon>Leptocardii</taxon>
        <taxon>Amphioxiformes</taxon>
        <taxon>Branchiostomatidae</taxon>
        <taxon>Branchiostoma</taxon>
    </lineage>
</organism>